<dbReference type="GO" id="GO:0016787">
    <property type="term" value="F:hydrolase activity"/>
    <property type="evidence" value="ECO:0007669"/>
    <property type="project" value="UniProtKB-KW"/>
</dbReference>
<evidence type="ECO:0000313" key="4">
    <source>
        <dbReference type="Proteomes" id="UP000051727"/>
    </source>
</evidence>
<dbReference type="PATRIC" id="fig|1618.3.peg.794"/>
<protein>
    <recommendedName>
        <fullName evidence="1">Fructosamine deglycase</fullName>
        <ecNumber evidence="1">3.5.-.-</ecNumber>
    </recommendedName>
</protein>
<keyword evidence="1" id="KW-0378">Hydrolase</keyword>
<comment type="subunit">
    <text evidence="1">Homooctamer.</text>
</comment>
<dbReference type="GO" id="GO:0097367">
    <property type="term" value="F:carbohydrate derivative binding"/>
    <property type="evidence" value="ECO:0007669"/>
    <property type="project" value="InterPro"/>
</dbReference>
<dbReference type="InterPro" id="IPR035488">
    <property type="entry name" value="FrlB_SIS"/>
</dbReference>
<dbReference type="Gene3D" id="1.10.10.2240">
    <property type="match status" value="1"/>
</dbReference>
<dbReference type="GO" id="GO:0006487">
    <property type="term" value="P:protein N-linked glycosylation"/>
    <property type="evidence" value="ECO:0007669"/>
    <property type="project" value="TreeGrafter"/>
</dbReference>
<reference evidence="3 4" key="1">
    <citation type="journal article" date="2015" name="Genome Announc.">
        <title>Expanding the biotechnology potential of lactobacilli through comparative genomics of 213 strains and associated genera.</title>
        <authorList>
            <person name="Sun Z."/>
            <person name="Harris H.M."/>
            <person name="McCann A."/>
            <person name="Guo C."/>
            <person name="Argimon S."/>
            <person name="Zhang W."/>
            <person name="Yang X."/>
            <person name="Jeffery I.B."/>
            <person name="Cooney J.C."/>
            <person name="Kagawa T.F."/>
            <person name="Liu W."/>
            <person name="Song Y."/>
            <person name="Salvetti E."/>
            <person name="Wrobel A."/>
            <person name="Rasinkangas P."/>
            <person name="Parkhill J."/>
            <person name="Rea M.C."/>
            <person name="O'Sullivan O."/>
            <person name="Ritari J."/>
            <person name="Douillard F.P."/>
            <person name="Paul Ross R."/>
            <person name="Yang R."/>
            <person name="Briner A.E."/>
            <person name="Felis G.E."/>
            <person name="de Vos W.M."/>
            <person name="Barrangou R."/>
            <person name="Klaenhammer T.R."/>
            <person name="Caufield P.W."/>
            <person name="Cui Y."/>
            <person name="Zhang H."/>
            <person name="O'Toole P.W."/>
        </authorList>
    </citation>
    <scope>NUCLEOTIDE SEQUENCE [LARGE SCALE GENOMIC DNA]</scope>
    <source>
        <strain evidence="3 4">ATCC 27304</strain>
    </source>
</reference>
<dbReference type="PIRSF" id="PIRSF009290">
    <property type="entry name" value="FrlB"/>
    <property type="match status" value="1"/>
</dbReference>
<dbReference type="GO" id="GO:0006002">
    <property type="term" value="P:fructose 6-phosphate metabolic process"/>
    <property type="evidence" value="ECO:0007669"/>
    <property type="project" value="TreeGrafter"/>
</dbReference>
<dbReference type="CDD" id="cd05710">
    <property type="entry name" value="SIS_1"/>
    <property type="match status" value="1"/>
</dbReference>
<comment type="function">
    <text evidence="1">Catalyzes the conversion of a range of fructosamine 6-phosphates to glucose 6-phosphate and a free amino acid.</text>
</comment>
<dbReference type="InterPro" id="IPR024713">
    <property type="entry name" value="Fructosamine_deglycase_FrlB"/>
</dbReference>
<name>A0A0R2G8V1_9LACO</name>
<accession>A0A0R2G8V1</accession>
<dbReference type="Gene3D" id="3.40.50.10490">
    <property type="entry name" value="Glucose-6-phosphate isomerase like protein, domain 1"/>
    <property type="match status" value="1"/>
</dbReference>
<gene>
    <name evidence="3" type="ORF">IV36_GL000785</name>
</gene>
<keyword evidence="3" id="KW-0413">Isomerase</keyword>
<dbReference type="STRING" id="1618.IV36_GL000785"/>
<dbReference type="PANTHER" id="PTHR10937:SF14">
    <property type="entry name" value="FRUCTOSELYSINE 6-PHOSPHATE DEGLYCASE"/>
    <property type="match status" value="1"/>
</dbReference>
<organism evidence="3 4">
    <name type="scientific">Liquorilactobacillus mali</name>
    <dbReference type="NCBI Taxonomy" id="1618"/>
    <lineage>
        <taxon>Bacteria</taxon>
        <taxon>Bacillati</taxon>
        <taxon>Bacillota</taxon>
        <taxon>Bacilli</taxon>
        <taxon>Lactobacillales</taxon>
        <taxon>Lactobacillaceae</taxon>
        <taxon>Liquorilactobacillus</taxon>
    </lineage>
</organism>
<dbReference type="Gene3D" id="3.40.50.12570">
    <property type="match status" value="1"/>
</dbReference>
<dbReference type="AlphaFoldDB" id="A0A0R2G8V1"/>
<sequence>MKDTRGILMDIATIAENIIQKSDKKLKEIYFVACGGSLVDMYVSNYLIMHESMSLVSGWVTGNEFAKATPKRLGKQSLVILCSHSGNTPETVDAGIIAKKAGAQTVGFTFNENADLLKITDYSYVYDWGNEREVDNNPMALIMNLTVEVLRKIEGFENYSKFKDGLKKINSIVANAEDFVQQRAKNFAVARADEKLFNVIGSGATFGQIYGFAICSLMEMQWINAIAINSGEFFHGPFEVTDKELPFILTLSVGKTRYLDERVKSFLNSYAKKIEIIDAKELGLDLIDEEVAEYFNPILFYSVLAQYRKALGNVRNHPLDIRRYMGKVEY</sequence>
<dbReference type="PROSITE" id="PS51464">
    <property type="entry name" value="SIS"/>
    <property type="match status" value="1"/>
</dbReference>
<comment type="caution">
    <text evidence="3">The sequence shown here is derived from an EMBL/GenBank/DDBJ whole genome shotgun (WGS) entry which is preliminary data.</text>
</comment>
<dbReference type="PANTHER" id="PTHR10937">
    <property type="entry name" value="GLUCOSAMINE--FRUCTOSE-6-PHOSPHATE AMINOTRANSFERASE, ISOMERIZING"/>
    <property type="match status" value="1"/>
</dbReference>
<feature type="domain" description="SIS" evidence="2">
    <location>
        <begin position="14"/>
        <end position="156"/>
    </location>
</feature>
<keyword evidence="1" id="KW-0119">Carbohydrate metabolism</keyword>
<proteinExistence type="predicted"/>
<dbReference type="GO" id="GO:0006047">
    <property type="term" value="P:UDP-N-acetylglucosamine metabolic process"/>
    <property type="evidence" value="ECO:0007669"/>
    <property type="project" value="TreeGrafter"/>
</dbReference>
<dbReference type="EC" id="3.5.-.-" evidence="1"/>
<evidence type="ECO:0000259" key="2">
    <source>
        <dbReference type="PROSITE" id="PS51464"/>
    </source>
</evidence>
<dbReference type="GO" id="GO:0016853">
    <property type="term" value="F:isomerase activity"/>
    <property type="evidence" value="ECO:0007669"/>
    <property type="project" value="UniProtKB-KW"/>
</dbReference>
<dbReference type="InterPro" id="IPR046348">
    <property type="entry name" value="SIS_dom_sf"/>
</dbReference>
<dbReference type="GO" id="GO:0004360">
    <property type="term" value="F:glutamine-fructose-6-phosphate transaminase (isomerizing) activity"/>
    <property type="evidence" value="ECO:0007669"/>
    <property type="project" value="TreeGrafter"/>
</dbReference>
<dbReference type="SUPFAM" id="SSF53697">
    <property type="entry name" value="SIS domain"/>
    <property type="match status" value="1"/>
</dbReference>
<evidence type="ECO:0000256" key="1">
    <source>
        <dbReference type="PIRNR" id="PIRNR009290"/>
    </source>
</evidence>
<dbReference type="InterPro" id="IPR001347">
    <property type="entry name" value="SIS_dom"/>
</dbReference>
<dbReference type="Proteomes" id="UP000051727">
    <property type="component" value="Unassembled WGS sequence"/>
</dbReference>
<evidence type="ECO:0000313" key="3">
    <source>
        <dbReference type="EMBL" id="KRN33053.1"/>
    </source>
</evidence>
<dbReference type="EMBL" id="JQAR01000002">
    <property type="protein sequence ID" value="KRN33053.1"/>
    <property type="molecule type" value="Genomic_DNA"/>
</dbReference>